<name>A0A9P9AS85_9HYPO</name>
<dbReference type="CDD" id="cd00067">
    <property type="entry name" value="GAL4"/>
    <property type="match status" value="1"/>
</dbReference>
<evidence type="ECO:0000256" key="1">
    <source>
        <dbReference type="ARBA" id="ARBA00022723"/>
    </source>
</evidence>
<keyword evidence="2" id="KW-0805">Transcription regulation</keyword>
<dbReference type="Proteomes" id="UP000777438">
    <property type="component" value="Unassembled WGS sequence"/>
</dbReference>
<reference evidence="7 8" key="1">
    <citation type="journal article" date="2021" name="Nat. Commun.">
        <title>Genetic determinants of endophytism in the Arabidopsis root mycobiome.</title>
        <authorList>
            <person name="Mesny F."/>
            <person name="Miyauchi S."/>
            <person name="Thiergart T."/>
            <person name="Pickel B."/>
            <person name="Atanasova L."/>
            <person name="Karlsson M."/>
            <person name="Huettel B."/>
            <person name="Barry K.W."/>
            <person name="Haridas S."/>
            <person name="Chen C."/>
            <person name="Bauer D."/>
            <person name="Andreopoulos W."/>
            <person name="Pangilinan J."/>
            <person name="LaButti K."/>
            <person name="Riley R."/>
            <person name="Lipzen A."/>
            <person name="Clum A."/>
            <person name="Drula E."/>
            <person name="Henrissat B."/>
            <person name="Kohler A."/>
            <person name="Grigoriev I.V."/>
            <person name="Martin F.M."/>
            <person name="Hacquard S."/>
        </authorList>
    </citation>
    <scope>NUCLEOTIDE SEQUENCE [LARGE SCALE GENOMIC DNA]</scope>
    <source>
        <strain evidence="7 8">MPI-CAGE-CH-0241</strain>
    </source>
</reference>
<dbReference type="Gene3D" id="4.10.240.10">
    <property type="entry name" value="Zn(2)-C6 fungal-type DNA-binding domain"/>
    <property type="match status" value="1"/>
</dbReference>
<dbReference type="InterPro" id="IPR036864">
    <property type="entry name" value="Zn2-C6_fun-type_DNA-bd_sf"/>
</dbReference>
<evidence type="ECO:0000256" key="5">
    <source>
        <dbReference type="SAM" id="MobiDB-lite"/>
    </source>
</evidence>
<organism evidence="7 8">
    <name type="scientific">Thelonectria olida</name>
    <dbReference type="NCBI Taxonomy" id="1576542"/>
    <lineage>
        <taxon>Eukaryota</taxon>
        <taxon>Fungi</taxon>
        <taxon>Dikarya</taxon>
        <taxon>Ascomycota</taxon>
        <taxon>Pezizomycotina</taxon>
        <taxon>Sordariomycetes</taxon>
        <taxon>Hypocreomycetidae</taxon>
        <taxon>Hypocreales</taxon>
        <taxon>Nectriaceae</taxon>
        <taxon>Thelonectria</taxon>
    </lineage>
</organism>
<dbReference type="GO" id="GO:0006351">
    <property type="term" value="P:DNA-templated transcription"/>
    <property type="evidence" value="ECO:0007669"/>
    <property type="project" value="InterPro"/>
</dbReference>
<comment type="caution">
    <text evidence="7">The sequence shown here is derived from an EMBL/GenBank/DDBJ whole genome shotgun (WGS) entry which is preliminary data.</text>
</comment>
<evidence type="ECO:0000259" key="6">
    <source>
        <dbReference type="PROSITE" id="PS50048"/>
    </source>
</evidence>
<gene>
    <name evidence="7" type="ORF">B0T10DRAFT_543083</name>
</gene>
<protein>
    <recommendedName>
        <fullName evidence="6">Zn(2)-C6 fungal-type domain-containing protein</fullName>
    </recommendedName>
</protein>
<dbReference type="PROSITE" id="PS00463">
    <property type="entry name" value="ZN2_CY6_FUNGAL_1"/>
    <property type="match status" value="1"/>
</dbReference>
<sequence length="682" mass="76203">MDGQPDLMPQPTPGSRRKMRKGTHSCIECRRRKIRCKFQTGNTSQCLPCTARGSPCVDQRDVLVNRQNQDNLRERVSRIESILQNQPKLDLQEPGFNFQHLKIVPQQDHTGGLDEPREADKRAPFVSMLNEAEGNLQGAADEEPATHPPQGSPFRQHRTPHAERSSQICTTLRSALPDYGVLMSTLSTNGGWWSSFRHKTHAICQGPLEGLAAFAAHAYTSEAPAELGMLVTAYARSSSENYHLFPLVENLIASDSTLSLTDDGMDCLLLLAKAYSDIGQPRQAWLIYRKGVAIAEMMGLYRRETKSLRHKSIWWAFYHGDRFTSLLLGLPYGFNDAHFGPSIESFDEGPVVAEQRFILRCAFIAGKVIDRNVMPGNPSSASSMLLDEQMDVIASSMPECWWALPDELCNSDAEIDMLRDRLLQQYYFFHVRLNLHLPFIARSATTFSRASHRPAGMEASRQLLRRFVLLRTRIRGESIFDCKTSDFVGFMAAVALILGLSHLRSDTSSVTLTAFDEDQRLITLVKGIFQREEKENECRIASQCRRTLDMLLGKPINDNRSTTGLLEQKIVIPYFGSVSRSSAQKPEAQSPPSGQSIPVSMPIGLTSASSCEIPNDAMGTPSIELGSDSMSEYMGTSAYWQFDGLEDFPMDDLSTWLDMSMVDVNQDWADLLDNGSGDYSSL</sequence>
<evidence type="ECO:0000256" key="2">
    <source>
        <dbReference type="ARBA" id="ARBA00023015"/>
    </source>
</evidence>
<dbReference type="GO" id="GO:0000981">
    <property type="term" value="F:DNA-binding transcription factor activity, RNA polymerase II-specific"/>
    <property type="evidence" value="ECO:0007669"/>
    <property type="project" value="InterPro"/>
</dbReference>
<accession>A0A9P9AS85</accession>
<feature type="domain" description="Zn(2)-C6 fungal-type" evidence="6">
    <location>
        <begin position="25"/>
        <end position="58"/>
    </location>
</feature>
<dbReference type="InterPro" id="IPR007219">
    <property type="entry name" value="XnlR_reg_dom"/>
</dbReference>
<dbReference type="SUPFAM" id="SSF57701">
    <property type="entry name" value="Zn2/Cys6 DNA-binding domain"/>
    <property type="match status" value="1"/>
</dbReference>
<keyword evidence="1" id="KW-0479">Metal-binding</keyword>
<dbReference type="CDD" id="cd12148">
    <property type="entry name" value="fungal_TF_MHR"/>
    <property type="match status" value="1"/>
</dbReference>
<feature type="region of interest" description="Disordered" evidence="5">
    <location>
        <begin position="1"/>
        <end position="23"/>
    </location>
</feature>
<evidence type="ECO:0000256" key="4">
    <source>
        <dbReference type="ARBA" id="ARBA00023242"/>
    </source>
</evidence>
<dbReference type="PANTHER" id="PTHR47840">
    <property type="entry name" value="ZN(II)2CYS6 TRANSCRIPTION FACTOR (EUROFUNG)-RELATED"/>
    <property type="match status" value="1"/>
</dbReference>
<dbReference type="SMART" id="SM00906">
    <property type="entry name" value="Fungal_trans"/>
    <property type="match status" value="1"/>
</dbReference>
<dbReference type="SMART" id="SM00066">
    <property type="entry name" value="GAL4"/>
    <property type="match status" value="1"/>
</dbReference>
<dbReference type="Pfam" id="PF00172">
    <property type="entry name" value="Zn_clus"/>
    <property type="match status" value="1"/>
</dbReference>
<dbReference type="EMBL" id="JAGPYM010000002">
    <property type="protein sequence ID" value="KAH6898037.1"/>
    <property type="molecule type" value="Genomic_DNA"/>
</dbReference>
<dbReference type="PANTHER" id="PTHR47840:SF1">
    <property type="entry name" value="ZN(II)2CYS6 TRANSCRIPTION FACTOR (EUROFUNG)"/>
    <property type="match status" value="1"/>
</dbReference>
<keyword evidence="4" id="KW-0539">Nucleus</keyword>
<feature type="region of interest" description="Disordered" evidence="5">
    <location>
        <begin position="136"/>
        <end position="162"/>
    </location>
</feature>
<dbReference type="PROSITE" id="PS50048">
    <property type="entry name" value="ZN2_CY6_FUNGAL_2"/>
    <property type="match status" value="1"/>
</dbReference>
<keyword evidence="3" id="KW-0804">Transcription</keyword>
<evidence type="ECO:0000256" key="3">
    <source>
        <dbReference type="ARBA" id="ARBA00023163"/>
    </source>
</evidence>
<dbReference type="InterPro" id="IPR001138">
    <property type="entry name" value="Zn2Cys6_DnaBD"/>
</dbReference>
<proteinExistence type="predicted"/>
<evidence type="ECO:0000313" key="8">
    <source>
        <dbReference type="Proteomes" id="UP000777438"/>
    </source>
</evidence>
<dbReference type="AlphaFoldDB" id="A0A9P9AS85"/>
<dbReference type="OrthoDB" id="5392779at2759"/>
<dbReference type="GO" id="GO:0008270">
    <property type="term" value="F:zinc ion binding"/>
    <property type="evidence" value="ECO:0007669"/>
    <property type="project" value="InterPro"/>
</dbReference>
<evidence type="ECO:0000313" key="7">
    <source>
        <dbReference type="EMBL" id="KAH6898037.1"/>
    </source>
</evidence>
<dbReference type="GO" id="GO:0003677">
    <property type="term" value="F:DNA binding"/>
    <property type="evidence" value="ECO:0007669"/>
    <property type="project" value="InterPro"/>
</dbReference>
<keyword evidence="8" id="KW-1185">Reference proteome</keyword>